<dbReference type="InterPro" id="IPR052354">
    <property type="entry name" value="Cell_Wall_Dynamics_Protein"/>
</dbReference>
<protein>
    <submittedName>
        <fullName evidence="5">SH3 domain-containing protein</fullName>
    </submittedName>
</protein>
<keyword evidence="2" id="KW-0961">Cell wall biogenesis/degradation</keyword>
<dbReference type="Pfam" id="PF01520">
    <property type="entry name" value="Amidase_3"/>
    <property type="match status" value="1"/>
</dbReference>
<dbReference type="CDD" id="cd02696">
    <property type="entry name" value="MurNAc-LAA"/>
    <property type="match status" value="1"/>
</dbReference>
<keyword evidence="6" id="KW-1185">Reference proteome</keyword>
<evidence type="ECO:0000259" key="4">
    <source>
        <dbReference type="PROSITE" id="PS51781"/>
    </source>
</evidence>
<dbReference type="InterPro" id="IPR002508">
    <property type="entry name" value="MurNAc-LAA_cat"/>
</dbReference>
<feature type="domain" description="SH3b" evidence="4">
    <location>
        <begin position="104"/>
        <end position="166"/>
    </location>
</feature>
<sequence length="586" mass="63325">MFRKVLTVFTCFTLLIASFFLIPQKTLASDQAVINVDLLNVRSGPGLSYSVVAKVKKGQNYDIVDKKNDWVQLKLSSNQKGWVAAWLVNQKKAKVSVSQGSSSSNTVESSATGLRIRSGPGTTFPVIGVFEKGKKASFVEKSGSWIKVSLAGKQGWVSSSYVKYTEVKAPPASSQSSTGKTGKVNATSLNVRKTPSTQGSVLGSLKNGASVSIVTQQGKWIEIHFKNLKGWVHSDYLKIEVANTTTPAAPPTTTTSKLGNGTVSATSINVRSSGAMNGKVVGAITKGTKVTLLEEANKWYKISYGTNKTGWVASWYITKIAETSQPTSTSGNKSVKIIYNGTNIRSGPSTGHSIVSRGNSGQQFAIQETKGDWYKISLPNNRAGYVAGWVVETAGVSDTVSRPGVQQYLKNKTIVIDPGHGGRDSGAVGARGSLEKNLTLRTSKLIFDKLKASGANVFLTRSNDSYISLNSRISTSHYRDADAFVSVHYDSFANRSVTGVTSYYYNSLKDKPLATSLHNELAKQSNIKNRGVRYGNFHVVRENKKPSVLLELGFISNSTEELTVGTNSYQERVSQAIYTGLAKHFK</sequence>
<dbReference type="Gene3D" id="2.30.30.40">
    <property type="entry name" value="SH3 Domains"/>
    <property type="match status" value="5"/>
</dbReference>
<evidence type="ECO:0000313" key="5">
    <source>
        <dbReference type="EMBL" id="MFC0270122.1"/>
    </source>
</evidence>
<dbReference type="EMBL" id="JBHLVO010000001">
    <property type="protein sequence ID" value="MFC0270122.1"/>
    <property type="molecule type" value="Genomic_DNA"/>
</dbReference>
<accession>A0ABV6G8W3</accession>
<dbReference type="InterPro" id="IPR017293">
    <property type="entry name" value="N-acetylmuramoyl-L-ala_amidase"/>
</dbReference>
<dbReference type="PIRSF" id="PIRSF037846">
    <property type="entry name" value="Autolysin_YrvJ_prd"/>
    <property type="match status" value="1"/>
</dbReference>
<dbReference type="InterPro" id="IPR003646">
    <property type="entry name" value="SH3-like_bac-type"/>
</dbReference>
<dbReference type="SUPFAM" id="SSF50044">
    <property type="entry name" value="SH3-domain"/>
    <property type="match status" value="1"/>
</dbReference>
<dbReference type="Pfam" id="PF08239">
    <property type="entry name" value="SH3_3"/>
    <property type="match status" value="5"/>
</dbReference>
<keyword evidence="3" id="KW-0732">Signal</keyword>
<dbReference type="InterPro" id="IPR036028">
    <property type="entry name" value="SH3-like_dom_sf"/>
</dbReference>
<name>A0ABV6G8W3_9BACI</name>
<feature type="domain" description="SH3b" evidence="4">
    <location>
        <begin position="258"/>
        <end position="321"/>
    </location>
</feature>
<evidence type="ECO:0000256" key="2">
    <source>
        <dbReference type="ARBA" id="ARBA00023316"/>
    </source>
</evidence>
<organism evidence="5 6">
    <name type="scientific">Metabacillus herbersteinensis</name>
    <dbReference type="NCBI Taxonomy" id="283816"/>
    <lineage>
        <taxon>Bacteria</taxon>
        <taxon>Bacillati</taxon>
        <taxon>Bacillota</taxon>
        <taxon>Bacilli</taxon>
        <taxon>Bacillales</taxon>
        <taxon>Bacillaceae</taxon>
        <taxon>Metabacillus</taxon>
    </lineage>
</organism>
<gene>
    <name evidence="5" type="ORF">ACFFIX_01435</name>
</gene>
<evidence type="ECO:0000313" key="6">
    <source>
        <dbReference type="Proteomes" id="UP001589854"/>
    </source>
</evidence>
<feature type="domain" description="SH3b" evidence="4">
    <location>
        <begin position="179"/>
        <end position="241"/>
    </location>
</feature>
<evidence type="ECO:0000256" key="1">
    <source>
        <dbReference type="ARBA" id="ARBA00022801"/>
    </source>
</evidence>
<dbReference type="PANTHER" id="PTHR34408">
    <property type="entry name" value="FAMILY PROTEIN, PUTATIVE-RELATED"/>
    <property type="match status" value="1"/>
</dbReference>
<dbReference type="Proteomes" id="UP001589854">
    <property type="component" value="Unassembled WGS sequence"/>
</dbReference>
<dbReference type="PANTHER" id="PTHR34408:SF1">
    <property type="entry name" value="GLYCOSYL HYDROLASE FAMILY 19 DOMAIN-CONTAINING PROTEIN HI_1415"/>
    <property type="match status" value="1"/>
</dbReference>
<feature type="signal peptide" evidence="3">
    <location>
        <begin position="1"/>
        <end position="28"/>
    </location>
</feature>
<dbReference type="RefSeq" id="WP_378929760.1">
    <property type="nucleotide sequence ID" value="NZ_JBHLVO010000001.1"/>
</dbReference>
<reference evidence="5 6" key="1">
    <citation type="submission" date="2024-09" db="EMBL/GenBank/DDBJ databases">
        <authorList>
            <person name="Sun Q."/>
            <person name="Mori K."/>
        </authorList>
    </citation>
    <scope>NUCLEOTIDE SEQUENCE [LARGE SCALE GENOMIC DNA]</scope>
    <source>
        <strain evidence="5 6">CCM 7228</strain>
    </source>
</reference>
<dbReference type="SMART" id="SM00646">
    <property type="entry name" value="Ami_3"/>
    <property type="match status" value="1"/>
</dbReference>
<feature type="domain" description="SH3b" evidence="4">
    <location>
        <begin position="29"/>
        <end position="91"/>
    </location>
</feature>
<feature type="domain" description="SH3b" evidence="4">
    <location>
        <begin position="330"/>
        <end position="394"/>
    </location>
</feature>
<evidence type="ECO:0000256" key="3">
    <source>
        <dbReference type="SAM" id="SignalP"/>
    </source>
</evidence>
<dbReference type="PROSITE" id="PS51781">
    <property type="entry name" value="SH3B"/>
    <property type="match status" value="5"/>
</dbReference>
<comment type="caution">
    <text evidence="5">The sequence shown here is derived from an EMBL/GenBank/DDBJ whole genome shotgun (WGS) entry which is preliminary data.</text>
</comment>
<proteinExistence type="predicted"/>
<dbReference type="SMART" id="SM00287">
    <property type="entry name" value="SH3b"/>
    <property type="match status" value="5"/>
</dbReference>
<keyword evidence="1" id="KW-0378">Hydrolase</keyword>
<feature type="chain" id="PRO_5047302422" evidence="3">
    <location>
        <begin position="29"/>
        <end position="586"/>
    </location>
</feature>
<dbReference type="SUPFAM" id="SSF53187">
    <property type="entry name" value="Zn-dependent exopeptidases"/>
    <property type="match status" value="1"/>
</dbReference>
<dbReference type="Gene3D" id="3.40.630.40">
    <property type="entry name" value="Zn-dependent exopeptidases"/>
    <property type="match status" value="1"/>
</dbReference>